<sequence>MEISDEGLPVVDVQVDSLGTTPFRMSTPEEQQASYERYYSRVFSVKDAFITAKRFHDWLRSGLLPLDIPEGRKNLMNLPEFIWVRLIGRLRQVGTPLEQIQALKEYLFAEIDVQALAAEAMQSAENQAWVGKMLDRSGISEEQRQAIQDEMASDAPFASVQGKQKYTVLDSVLFHLLASRDEAGVQLLPEGYFVLWMESSGEPRLKTTHVYLSITEQVDIFRTSGIWEKKAEKLDELTPEEWQVVWAIRDRRAKEVTVNFTEKGERRRLDITTTTGEVLDLNNLNEEAIQRIIQGKFTDVSMKTQDGKTLYIERKKRRRV</sequence>
<accession>A0ABW4WZE1</accession>
<evidence type="ECO:0000313" key="2">
    <source>
        <dbReference type="Proteomes" id="UP001597369"/>
    </source>
</evidence>
<evidence type="ECO:0000313" key="1">
    <source>
        <dbReference type="EMBL" id="MFD2068118.1"/>
    </source>
</evidence>
<name>A0ABW4WZE1_9BACT</name>
<dbReference type="RefSeq" id="WP_229962873.1">
    <property type="nucleotide sequence ID" value="NZ_JAJJWI010000036.1"/>
</dbReference>
<dbReference type="EMBL" id="JBHUHV010000043">
    <property type="protein sequence ID" value="MFD2068118.1"/>
    <property type="molecule type" value="Genomic_DNA"/>
</dbReference>
<organism evidence="1 2">
    <name type="scientific">Pontibacter silvestris</name>
    <dbReference type="NCBI Taxonomy" id="2305183"/>
    <lineage>
        <taxon>Bacteria</taxon>
        <taxon>Pseudomonadati</taxon>
        <taxon>Bacteroidota</taxon>
        <taxon>Cytophagia</taxon>
        <taxon>Cytophagales</taxon>
        <taxon>Hymenobacteraceae</taxon>
        <taxon>Pontibacter</taxon>
    </lineage>
</organism>
<dbReference type="Proteomes" id="UP001597369">
    <property type="component" value="Unassembled WGS sequence"/>
</dbReference>
<comment type="caution">
    <text evidence="1">The sequence shown here is derived from an EMBL/GenBank/DDBJ whole genome shotgun (WGS) entry which is preliminary data.</text>
</comment>
<proteinExistence type="predicted"/>
<reference evidence="2" key="1">
    <citation type="journal article" date="2019" name="Int. J. Syst. Evol. Microbiol.">
        <title>The Global Catalogue of Microorganisms (GCM) 10K type strain sequencing project: providing services to taxonomists for standard genome sequencing and annotation.</title>
        <authorList>
            <consortium name="The Broad Institute Genomics Platform"/>
            <consortium name="The Broad Institute Genome Sequencing Center for Infectious Disease"/>
            <person name="Wu L."/>
            <person name="Ma J."/>
        </authorList>
    </citation>
    <scope>NUCLEOTIDE SEQUENCE [LARGE SCALE GENOMIC DNA]</scope>
    <source>
        <strain evidence="2">JCM 16545</strain>
    </source>
</reference>
<gene>
    <name evidence="1" type="ORF">ACFSKU_14585</name>
</gene>
<protein>
    <submittedName>
        <fullName evidence="1">Uncharacterized protein</fullName>
    </submittedName>
</protein>
<keyword evidence="2" id="KW-1185">Reference proteome</keyword>